<protein>
    <submittedName>
        <fullName evidence="2">DUF397 domain-containing protein</fullName>
    </submittedName>
</protein>
<dbReference type="Proteomes" id="UP001597083">
    <property type="component" value="Unassembled WGS sequence"/>
</dbReference>
<reference evidence="3" key="1">
    <citation type="journal article" date="2019" name="Int. J. Syst. Evol. Microbiol.">
        <title>The Global Catalogue of Microorganisms (GCM) 10K type strain sequencing project: providing services to taxonomists for standard genome sequencing and annotation.</title>
        <authorList>
            <consortium name="The Broad Institute Genomics Platform"/>
            <consortium name="The Broad Institute Genome Sequencing Center for Infectious Disease"/>
            <person name="Wu L."/>
            <person name="Ma J."/>
        </authorList>
    </citation>
    <scope>NUCLEOTIDE SEQUENCE [LARGE SCALE GENOMIC DNA]</scope>
    <source>
        <strain evidence="3">JCM 31696</strain>
    </source>
</reference>
<evidence type="ECO:0000313" key="2">
    <source>
        <dbReference type="EMBL" id="MFD0856863.1"/>
    </source>
</evidence>
<proteinExistence type="predicted"/>
<organism evidence="2 3">
    <name type="scientific">Actinomadura adrarensis</name>
    <dbReference type="NCBI Taxonomy" id="1819600"/>
    <lineage>
        <taxon>Bacteria</taxon>
        <taxon>Bacillati</taxon>
        <taxon>Actinomycetota</taxon>
        <taxon>Actinomycetes</taxon>
        <taxon>Streptosporangiales</taxon>
        <taxon>Thermomonosporaceae</taxon>
        <taxon>Actinomadura</taxon>
    </lineage>
</organism>
<evidence type="ECO:0000259" key="1">
    <source>
        <dbReference type="Pfam" id="PF04149"/>
    </source>
</evidence>
<accession>A0ABW3CTB6</accession>
<dbReference type="InterPro" id="IPR007278">
    <property type="entry name" value="DUF397"/>
</dbReference>
<evidence type="ECO:0000313" key="3">
    <source>
        <dbReference type="Proteomes" id="UP001597083"/>
    </source>
</evidence>
<sequence length="63" mass="6830">MSSEFRWRKSSRSSGQGGACVELADLAMAVGVRDSKDPNGPKLLLTRAAFADVVTRIKAVHQR</sequence>
<keyword evidence="3" id="KW-1185">Reference proteome</keyword>
<dbReference type="Pfam" id="PF04149">
    <property type="entry name" value="DUF397"/>
    <property type="match status" value="1"/>
</dbReference>
<comment type="caution">
    <text evidence="2">The sequence shown here is derived from an EMBL/GenBank/DDBJ whole genome shotgun (WGS) entry which is preliminary data.</text>
</comment>
<name>A0ABW3CTB6_9ACTN</name>
<gene>
    <name evidence="2" type="ORF">ACFQ07_31815</name>
</gene>
<dbReference type="EMBL" id="JBHTIR010004283">
    <property type="protein sequence ID" value="MFD0856863.1"/>
    <property type="molecule type" value="Genomic_DNA"/>
</dbReference>
<feature type="domain" description="DUF397" evidence="1">
    <location>
        <begin position="6"/>
        <end position="58"/>
    </location>
</feature>